<feature type="transmembrane region" description="Helical" evidence="7">
    <location>
        <begin position="299"/>
        <end position="321"/>
    </location>
</feature>
<evidence type="ECO:0000256" key="8">
    <source>
        <dbReference type="SAM" id="MobiDB-lite"/>
    </source>
</evidence>
<dbReference type="Gene3D" id="1.10.3720.10">
    <property type="entry name" value="MetI-like"/>
    <property type="match status" value="1"/>
</dbReference>
<dbReference type="InterPro" id="IPR035906">
    <property type="entry name" value="MetI-like_sf"/>
</dbReference>
<reference evidence="10" key="1">
    <citation type="submission" date="2023-07" db="EMBL/GenBank/DDBJ databases">
        <title>Functional and genomic diversity of the sorghum phyllosphere microbiome.</title>
        <authorList>
            <person name="Shade A."/>
        </authorList>
    </citation>
    <scope>NUCLEOTIDE SEQUENCE</scope>
    <source>
        <strain evidence="10">SORGH_AS_1067</strain>
    </source>
</reference>
<dbReference type="CDD" id="cd06261">
    <property type="entry name" value="TM_PBP2"/>
    <property type="match status" value="1"/>
</dbReference>
<evidence type="ECO:0000256" key="7">
    <source>
        <dbReference type="RuleBase" id="RU363032"/>
    </source>
</evidence>
<evidence type="ECO:0000256" key="2">
    <source>
        <dbReference type="ARBA" id="ARBA00022448"/>
    </source>
</evidence>
<evidence type="ECO:0000256" key="1">
    <source>
        <dbReference type="ARBA" id="ARBA00004651"/>
    </source>
</evidence>
<feature type="region of interest" description="Disordered" evidence="8">
    <location>
        <begin position="361"/>
        <end position="385"/>
    </location>
</feature>
<dbReference type="PANTHER" id="PTHR43386">
    <property type="entry name" value="OLIGOPEPTIDE TRANSPORT SYSTEM PERMEASE PROTEIN APPC"/>
    <property type="match status" value="1"/>
</dbReference>
<protein>
    <submittedName>
        <fullName evidence="10">ABC-type dipeptide/oligopeptide/nickel transport system permease subunit</fullName>
    </submittedName>
</protein>
<organism evidence="10 11">
    <name type="scientific">Nocardioides zeae</name>
    <dbReference type="NCBI Taxonomy" id="1457234"/>
    <lineage>
        <taxon>Bacteria</taxon>
        <taxon>Bacillati</taxon>
        <taxon>Actinomycetota</taxon>
        <taxon>Actinomycetes</taxon>
        <taxon>Propionibacteriales</taxon>
        <taxon>Nocardioidaceae</taxon>
        <taxon>Nocardioides</taxon>
    </lineage>
</organism>
<dbReference type="GO" id="GO:0055085">
    <property type="term" value="P:transmembrane transport"/>
    <property type="evidence" value="ECO:0007669"/>
    <property type="project" value="InterPro"/>
</dbReference>
<evidence type="ECO:0000256" key="4">
    <source>
        <dbReference type="ARBA" id="ARBA00022692"/>
    </source>
</evidence>
<dbReference type="RefSeq" id="WP_307198554.1">
    <property type="nucleotide sequence ID" value="NZ_JAUTAN010000001.1"/>
</dbReference>
<comment type="similarity">
    <text evidence="7">Belongs to the binding-protein-dependent transport system permease family.</text>
</comment>
<dbReference type="Pfam" id="PF12911">
    <property type="entry name" value="OppC_N"/>
    <property type="match status" value="1"/>
</dbReference>
<keyword evidence="6 7" id="KW-0472">Membrane</keyword>
<keyword evidence="5 7" id="KW-1133">Transmembrane helix</keyword>
<dbReference type="PROSITE" id="PS50928">
    <property type="entry name" value="ABC_TM1"/>
    <property type="match status" value="1"/>
</dbReference>
<name>A0AAJ1X0H1_9ACTN</name>
<accession>A0AAJ1X0H1</accession>
<feature type="compositionally biased region" description="Pro residues" evidence="8">
    <location>
        <begin position="1"/>
        <end position="10"/>
    </location>
</feature>
<feature type="transmembrane region" description="Helical" evidence="7">
    <location>
        <begin position="45"/>
        <end position="71"/>
    </location>
</feature>
<sequence>MTMTTPPPAATPDEPHENGIENRDVAGLSQGRIVLKRFLGHRGALVGMVVLALVTILAFSSIGVGGIPGWWKYAPGDRPAGFDPVTDRGAPTLGLPTWLGGSGLAWGDAPFGRDNLGRDIFARTMLGAQTSLIVMAIMGIVAAVMGIAVGALAGYYRGATDQALMRFTDLVITFPLIVIGAVLGKMAGDSGVYVLALVLGLVVWTTLARLVRAEFLSLREREFVDAARVAGASDTRIILKHMLPNAMGPIIVNTTLLMSAAVLLEASLSYLGFGVKAPDISLGKMVSDYQSYFQTRPWLFWWPGAFIIVIALCVNFIGDGLRDAFDPRQRKIPSLRAMNRARLAQQESLVAATPALPTGADVAGVDVEKRARETDRRDDEPGGTA</sequence>
<dbReference type="SUPFAM" id="SSF161098">
    <property type="entry name" value="MetI-like"/>
    <property type="match status" value="1"/>
</dbReference>
<dbReference type="Pfam" id="PF00528">
    <property type="entry name" value="BPD_transp_1"/>
    <property type="match status" value="1"/>
</dbReference>
<dbReference type="EMBL" id="JAUTAN010000001">
    <property type="protein sequence ID" value="MDQ1103114.1"/>
    <property type="molecule type" value="Genomic_DNA"/>
</dbReference>
<evidence type="ECO:0000313" key="11">
    <source>
        <dbReference type="Proteomes" id="UP001239215"/>
    </source>
</evidence>
<dbReference type="InterPro" id="IPR025966">
    <property type="entry name" value="OppC_N"/>
</dbReference>
<dbReference type="GO" id="GO:0005886">
    <property type="term" value="C:plasma membrane"/>
    <property type="evidence" value="ECO:0007669"/>
    <property type="project" value="UniProtKB-SubCell"/>
</dbReference>
<dbReference type="InterPro" id="IPR000515">
    <property type="entry name" value="MetI-like"/>
</dbReference>
<dbReference type="InterPro" id="IPR050366">
    <property type="entry name" value="BP-dependent_transpt_permease"/>
</dbReference>
<feature type="domain" description="ABC transmembrane type-1" evidence="9">
    <location>
        <begin position="128"/>
        <end position="318"/>
    </location>
</feature>
<keyword evidence="3" id="KW-1003">Cell membrane</keyword>
<evidence type="ECO:0000256" key="3">
    <source>
        <dbReference type="ARBA" id="ARBA00022475"/>
    </source>
</evidence>
<feature type="transmembrane region" description="Helical" evidence="7">
    <location>
        <begin position="132"/>
        <end position="155"/>
    </location>
</feature>
<keyword evidence="4 7" id="KW-0812">Transmembrane</keyword>
<feature type="transmembrane region" description="Helical" evidence="7">
    <location>
        <begin position="167"/>
        <end position="186"/>
    </location>
</feature>
<feature type="region of interest" description="Disordered" evidence="8">
    <location>
        <begin position="1"/>
        <end position="21"/>
    </location>
</feature>
<feature type="transmembrane region" description="Helical" evidence="7">
    <location>
        <begin position="250"/>
        <end position="273"/>
    </location>
</feature>
<dbReference type="Proteomes" id="UP001239215">
    <property type="component" value="Unassembled WGS sequence"/>
</dbReference>
<dbReference type="PANTHER" id="PTHR43386:SF1">
    <property type="entry name" value="D,D-DIPEPTIDE TRANSPORT SYSTEM PERMEASE PROTEIN DDPC-RELATED"/>
    <property type="match status" value="1"/>
</dbReference>
<feature type="compositionally biased region" description="Basic and acidic residues" evidence="8">
    <location>
        <begin position="366"/>
        <end position="385"/>
    </location>
</feature>
<proteinExistence type="inferred from homology"/>
<feature type="transmembrane region" description="Helical" evidence="7">
    <location>
        <begin position="192"/>
        <end position="211"/>
    </location>
</feature>
<evidence type="ECO:0000313" key="10">
    <source>
        <dbReference type="EMBL" id="MDQ1103114.1"/>
    </source>
</evidence>
<comment type="subcellular location">
    <subcellularLocation>
        <location evidence="1 7">Cell membrane</location>
        <topology evidence="1 7">Multi-pass membrane protein</topology>
    </subcellularLocation>
</comment>
<gene>
    <name evidence="10" type="ORF">QE405_000398</name>
</gene>
<comment type="caution">
    <text evidence="10">The sequence shown here is derived from an EMBL/GenBank/DDBJ whole genome shotgun (WGS) entry which is preliminary data.</text>
</comment>
<dbReference type="AlphaFoldDB" id="A0AAJ1X0H1"/>
<evidence type="ECO:0000259" key="9">
    <source>
        <dbReference type="PROSITE" id="PS50928"/>
    </source>
</evidence>
<keyword evidence="2 7" id="KW-0813">Transport</keyword>
<evidence type="ECO:0000256" key="5">
    <source>
        <dbReference type="ARBA" id="ARBA00022989"/>
    </source>
</evidence>
<evidence type="ECO:0000256" key="6">
    <source>
        <dbReference type="ARBA" id="ARBA00023136"/>
    </source>
</evidence>